<evidence type="ECO:0000313" key="3">
    <source>
        <dbReference type="Proteomes" id="UP000316429"/>
    </source>
</evidence>
<keyword evidence="1" id="KW-0472">Membrane</keyword>
<protein>
    <submittedName>
        <fullName evidence="2">DUF2189 domain-containing protein</fullName>
    </submittedName>
</protein>
<keyword evidence="1" id="KW-1133">Transmembrane helix</keyword>
<dbReference type="Proteomes" id="UP000316429">
    <property type="component" value="Unassembled WGS sequence"/>
</dbReference>
<dbReference type="EMBL" id="VFYP01000001">
    <property type="protein sequence ID" value="TPP11272.1"/>
    <property type="molecule type" value="Genomic_DNA"/>
</dbReference>
<proteinExistence type="predicted"/>
<comment type="caution">
    <text evidence="2">The sequence shown here is derived from an EMBL/GenBank/DDBJ whole genome shotgun (WGS) entry which is preliminary data.</text>
</comment>
<feature type="transmembrane region" description="Helical" evidence="1">
    <location>
        <begin position="222"/>
        <end position="250"/>
    </location>
</feature>
<feature type="transmembrane region" description="Helical" evidence="1">
    <location>
        <begin position="71"/>
        <end position="91"/>
    </location>
</feature>
<keyword evidence="1" id="KW-0812">Transmembrane</keyword>
<reference evidence="2 3" key="1">
    <citation type="submission" date="2019-06" db="EMBL/GenBank/DDBJ databases">
        <title>Rhizobium sp. CL12 isolated from roots of soybean.</title>
        <authorList>
            <person name="Wang C."/>
        </authorList>
    </citation>
    <scope>NUCLEOTIDE SEQUENCE [LARGE SCALE GENOMIC DNA]</scope>
    <source>
        <strain evidence="2 3">CL12</strain>
    </source>
</reference>
<dbReference type="AlphaFoldDB" id="A0A504V1H5"/>
<feature type="transmembrane region" description="Helical" evidence="1">
    <location>
        <begin position="179"/>
        <end position="197"/>
    </location>
</feature>
<organism evidence="2 3">
    <name type="scientific">Rhizobium glycinendophyticum</name>
    <dbReference type="NCBI Taxonomy" id="2589807"/>
    <lineage>
        <taxon>Bacteria</taxon>
        <taxon>Pseudomonadati</taxon>
        <taxon>Pseudomonadota</taxon>
        <taxon>Alphaproteobacteria</taxon>
        <taxon>Hyphomicrobiales</taxon>
        <taxon>Rhizobiaceae</taxon>
        <taxon>Rhizobium/Agrobacterium group</taxon>
        <taxon>Rhizobium</taxon>
    </lineage>
</organism>
<dbReference type="OrthoDB" id="9809543at2"/>
<evidence type="ECO:0000256" key="1">
    <source>
        <dbReference type="SAM" id="Phobius"/>
    </source>
</evidence>
<evidence type="ECO:0000313" key="2">
    <source>
        <dbReference type="EMBL" id="TPP11272.1"/>
    </source>
</evidence>
<keyword evidence="3" id="KW-1185">Reference proteome</keyword>
<dbReference type="RefSeq" id="WP_140827832.1">
    <property type="nucleotide sequence ID" value="NZ_VFYP01000001.1"/>
</dbReference>
<dbReference type="Pfam" id="PF09955">
    <property type="entry name" value="DUF2189"/>
    <property type="match status" value="1"/>
</dbReference>
<sequence length="268" mass="28917">MSSFHVLTNPAGLLERPDIRRISVADVFDALAKGYDDFREKPSHYAFVALIYPLAGAIMIAWSAGAELLPMVYPLLTGFALLGPLLALGLMEISRRRERGEDASWAQVPSILKSPSLPSLLMMSIGLLLIFMVWLFLARGLYDTMISDNLAPGVFNFMSGVFNHPNATAFLIWSNGLGFVLALVALVVSIVAFPLLLDRDVGAVTAVSTSIRASLANPVPVAVWGLLVAGLLAIGMATLMVGLVIIVPVLGHATWHLYRKLVVARPRV</sequence>
<name>A0A504V1H5_9HYPH</name>
<feature type="transmembrane region" description="Helical" evidence="1">
    <location>
        <begin position="45"/>
        <end position="65"/>
    </location>
</feature>
<dbReference type="InterPro" id="IPR018692">
    <property type="entry name" value="DUF2189"/>
</dbReference>
<gene>
    <name evidence="2" type="ORF">FJQ55_10790</name>
</gene>
<accession>A0A504V1H5</accession>
<feature type="transmembrane region" description="Helical" evidence="1">
    <location>
        <begin position="120"/>
        <end position="142"/>
    </location>
</feature>